<gene>
    <name evidence="3" type="ORF">P9850_14260</name>
    <name evidence="2" type="ORF">PNH38_18040</name>
</gene>
<evidence type="ECO:0000313" key="5">
    <source>
        <dbReference type="Proteomes" id="UP001339962"/>
    </source>
</evidence>
<keyword evidence="4" id="KW-1185">Reference proteome</keyword>
<dbReference type="GO" id="GO:0005524">
    <property type="term" value="F:ATP binding"/>
    <property type="evidence" value="ECO:0007669"/>
    <property type="project" value="UniProtKB-KW"/>
</dbReference>
<evidence type="ECO:0000313" key="4">
    <source>
        <dbReference type="Proteomes" id="UP001213979"/>
    </source>
</evidence>
<dbReference type="EMBL" id="JAQOTG010000038">
    <property type="protein sequence ID" value="MDE8565736.1"/>
    <property type="molecule type" value="Genomic_DNA"/>
</dbReference>
<feature type="domain" description="IstB-like ATP-binding" evidence="1">
    <location>
        <begin position="28"/>
        <end position="65"/>
    </location>
</feature>
<proteinExistence type="predicted"/>
<dbReference type="Proteomes" id="UP001339962">
    <property type="component" value="Unassembled WGS sequence"/>
</dbReference>
<dbReference type="AlphaFoldDB" id="A0ABD5IZB6"/>
<sequence>MNELHSCKPRRAQLLFRGIAGWNDHNLEFSCLFHDKRLTTAIIDRLVHHSYLLTFTGTSYRLKHSYMNL</sequence>
<keyword evidence="3" id="KW-0547">Nucleotide-binding</keyword>
<evidence type="ECO:0000259" key="1">
    <source>
        <dbReference type="Pfam" id="PF01695"/>
    </source>
</evidence>
<dbReference type="Proteomes" id="UP001213979">
    <property type="component" value="Unassembled WGS sequence"/>
</dbReference>
<evidence type="ECO:0000313" key="3">
    <source>
        <dbReference type="EMBL" id="MED5052969.1"/>
    </source>
</evidence>
<comment type="caution">
    <text evidence="3">The sequence shown here is derived from an EMBL/GenBank/DDBJ whole genome shotgun (WGS) entry which is preliminary data.</text>
</comment>
<name>A0ABD5IZB6_9BACL</name>
<evidence type="ECO:0000313" key="2">
    <source>
        <dbReference type="EMBL" id="MDE8565736.1"/>
    </source>
</evidence>
<reference evidence="3 5" key="2">
    <citation type="submission" date="2023-03" db="EMBL/GenBank/DDBJ databases">
        <title>Bacillus Genome Sequencing.</title>
        <authorList>
            <person name="Dunlap C."/>
        </authorList>
    </citation>
    <scope>NUCLEOTIDE SEQUENCE [LARGE SCALE GENOMIC DNA]</scope>
    <source>
        <strain evidence="3 5">NRS-38</strain>
    </source>
</reference>
<accession>A0ABD5IZB6</accession>
<keyword evidence="3" id="KW-0067">ATP-binding</keyword>
<protein>
    <submittedName>
        <fullName evidence="3">ATP-binding protein</fullName>
    </submittedName>
</protein>
<reference evidence="2 4" key="1">
    <citation type="submission" date="2023-01" db="EMBL/GenBank/DDBJ databases">
        <title>Genome-based reclassification of Anoxybacillus geothermalis as a later heterotypic synonym of Anoxybacillus rupiensis.</title>
        <authorList>
            <person name="Inan Bektas K."/>
            <person name="Canakci S."/>
            <person name="Belduz A.A."/>
            <person name="Guler H.H."/>
        </authorList>
    </citation>
    <scope>NUCLEOTIDE SEQUENCE [LARGE SCALE GENOMIC DNA]</scope>
    <source>
        <strain evidence="2 4">DSM 17127</strain>
    </source>
</reference>
<organism evidence="3 5">
    <name type="scientific">Anoxybacteroides rupiense</name>
    <dbReference type="NCBI Taxonomy" id="311460"/>
    <lineage>
        <taxon>Bacteria</taxon>
        <taxon>Bacillati</taxon>
        <taxon>Bacillota</taxon>
        <taxon>Bacilli</taxon>
        <taxon>Bacillales</taxon>
        <taxon>Anoxybacillaceae</taxon>
        <taxon>Anoxybacteroides</taxon>
    </lineage>
</organism>
<dbReference type="RefSeq" id="WP_269465543.1">
    <property type="nucleotide sequence ID" value="NZ_JAGUQN010000026.1"/>
</dbReference>
<dbReference type="InterPro" id="IPR002611">
    <property type="entry name" value="IstB_ATP-bd"/>
</dbReference>
<dbReference type="Pfam" id="PF01695">
    <property type="entry name" value="IstB_IS21"/>
    <property type="match status" value="1"/>
</dbReference>
<dbReference type="EMBL" id="JARTLI010000037">
    <property type="protein sequence ID" value="MED5052969.1"/>
    <property type="molecule type" value="Genomic_DNA"/>
</dbReference>